<dbReference type="EMBL" id="WLZY01000003">
    <property type="protein sequence ID" value="NDL57668.1"/>
    <property type="molecule type" value="Genomic_DNA"/>
</dbReference>
<dbReference type="AlphaFoldDB" id="A0A7K3M5F2"/>
<evidence type="ECO:0000256" key="1">
    <source>
        <dbReference type="SAM" id="Phobius"/>
    </source>
</evidence>
<reference evidence="2 3" key="1">
    <citation type="submission" date="2019-11" db="EMBL/GenBank/DDBJ databases">
        <authorList>
            <person name="Li X.-J."/>
            <person name="Feng X.-M."/>
        </authorList>
    </citation>
    <scope>NUCLEOTIDE SEQUENCE [LARGE SCALE GENOMIC DNA]</scope>
    <source>
        <strain evidence="2 3">XMNu-373</strain>
    </source>
</reference>
<protein>
    <submittedName>
        <fullName evidence="2">Uncharacterized protein</fullName>
    </submittedName>
</protein>
<sequence length="325" mass="35263">MEHPRDLRVQKLTAYGAALAMLPYLLIKIVWTLDGLLGGGLDQGVWEDLNWAQVNGLTVVMAAVGITLALMLAQRWGTRVPTWMVALPAWIGMGFLVPVLTMVISTAPFQSAPEATDPGAELPTWEAVLIAVAFAGTGLGLAIAFPLYARRRWPEAFRGAMSDAPEGAGSTRQLQVVLARRAMTVVVLLGLVQAYWAVGGTVGLETDQLGLRDARWHITVANSAVWALIAAWGIWALTHRRTRLRFWVPSLLTWVSSGSLFAWGAWKGLFTAAVPPDVPEHPFALAAVNQLSTMAGVVIGLTLLLVLHDRRSHLDDRQCAVVVNR</sequence>
<gene>
    <name evidence="2" type="ORF">F7O44_11345</name>
</gene>
<feature type="transmembrane region" description="Helical" evidence="1">
    <location>
        <begin position="51"/>
        <end position="73"/>
    </location>
</feature>
<keyword evidence="3" id="KW-1185">Reference proteome</keyword>
<keyword evidence="1" id="KW-1133">Transmembrane helix</keyword>
<dbReference type="Proteomes" id="UP000460435">
    <property type="component" value="Unassembled WGS sequence"/>
</dbReference>
<accession>A0A7K3M5F2</accession>
<feature type="transmembrane region" description="Helical" evidence="1">
    <location>
        <begin position="216"/>
        <end position="237"/>
    </location>
</feature>
<feature type="transmembrane region" description="Helical" evidence="1">
    <location>
        <begin position="127"/>
        <end position="149"/>
    </location>
</feature>
<feature type="transmembrane region" description="Helical" evidence="1">
    <location>
        <begin position="85"/>
        <end position="107"/>
    </location>
</feature>
<evidence type="ECO:0000313" key="3">
    <source>
        <dbReference type="Proteomes" id="UP000460435"/>
    </source>
</evidence>
<name>A0A7K3M5F2_9ACTN</name>
<comment type="caution">
    <text evidence="2">The sequence shown here is derived from an EMBL/GenBank/DDBJ whole genome shotgun (WGS) entry which is preliminary data.</text>
</comment>
<keyword evidence="1" id="KW-0812">Transmembrane</keyword>
<dbReference type="RefSeq" id="WP_162450347.1">
    <property type="nucleotide sequence ID" value="NZ_WLZY01000003.1"/>
</dbReference>
<feature type="transmembrane region" description="Helical" evidence="1">
    <location>
        <begin position="12"/>
        <end position="31"/>
    </location>
</feature>
<feature type="transmembrane region" description="Helical" evidence="1">
    <location>
        <begin position="182"/>
        <end position="204"/>
    </location>
</feature>
<feature type="transmembrane region" description="Helical" evidence="1">
    <location>
        <begin position="283"/>
        <end position="307"/>
    </location>
</feature>
<proteinExistence type="predicted"/>
<keyword evidence="1" id="KW-0472">Membrane</keyword>
<feature type="transmembrane region" description="Helical" evidence="1">
    <location>
        <begin position="244"/>
        <end position="263"/>
    </location>
</feature>
<organism evidence="2 3">
    <name type="scientific">Phytoactinopolyspora mesophila</name>
    <dbReference type="NCBI Taxonomy" id="2650750"/>
    <lineage>
        <taxon>Bacteria</taxon>
        <taxon>Bacillati</taxon>
        <taxon>Actinomycetota</taxon>
        <taxon>Actinomycetes</taxon>
        <taxon>Jiangellales</taxon>
        <taxon>Jiangellaceae</taxon>
        <taxon>Phytoactinopolyspora</taxon>
    </lineage>
</organism>
<evidence type="ECO:0000313" key="2">
    <source>
        <dbReference type="EMBL" id="NDL57668.1"/>
    </source>
</evidence>